<dbReference type="RefSeq" id="WP_051612776.1">
    <property type="nucleotide sequence ID" value="NZ_ARYM01000029.1"/>
</dbReference>
<reference evidence="2 3" key="1">
    <citation type="journal article" date="2014" name="Antonie Van Leeuwenhoek">
        <title>Hyphomonas beringensis sp. nov. and Hyphomonas chukchiensis sp. nov., isolated from surface seawater of the Bering Sea and Chukchi Sea.</title>
        <authorList>
            <person name="Li C."/>
            <person name="Lai Q."/>
            <person name="Li G."/>
            <person name="Dong C."/>
            <person name="Wang J."/>
            <person name="Liao Y."/>
            <person name="Shao Z."/>
        </authorList>
    </citation>
    <scope>NUCLEOTIDE SEQUENCE [LARGE SCALE GENOMIC DNA]</scope>
    <source>
        <strain evidence="2 3">PS728</strain>
    </source>
</reference>
<dbReference type="InterPro" id="IPR036108">
    <property type="entry name" value="4pyrrol_syn_uPrphyn_synt_sf"/>
</dbReference>
<evidence type="ECO:0000313" key="2">
    <source>
        <dbReference type="EMBL" id="KCZ96950.1"/>
    </source>
</evidence>
<dbReference type="GO" id="GO:0033014">
    <property type="term" value="P:tetrapyrrole biosynthetic process"/>
    <property type="evidence" value="ECO:0007669"/>
    <property type="project" value="InterPro"/>
</dbReference>
<dbReference type="Proteomes" id="UP000027100">
    <property type="component" value="Unassembled WGS sequence"/>
</dbReference>
<dbReference type="CDD" id="cd06578">
    <property type="entry name" value="HemD"/>
    <property type="match status" value="1"/>
</dbReference>
<accession>A0A062VFZ8</accession>
<name>A0A062VFZ8_9PROT</name>
<protein>
    <submittedName>
        <fullName evidence="2">Uroporphyrinogen-III synthase</fullName>
    </submittedName>
</protein>
<feature type="domain" description="Tetrapyrrole biosynthesis uroporphyrinogen III synthase" evidence="1">
    <location>
        <begin position="20"/>
        <end position="229"/>
    </location>
</feature>
<comment type="caution">
    <text evidence="2">The sequence shown here is derived from an EMBL/GenBank/DDBJ whole genome shotgun (WGS) entry which is preliminary data.</text>
</comment>
<dbReference type="STRING" id="1280954.HPO_17415"/>
<dbReference type="PATRIC" id="fig|1280954.3.peg.3515"/>
<dbReference type="GO" id="GO:0004852">
    <property type="term" value="F:uroporphyrinogen-III synthase activity"/>
    <property type="evidence" value="ECO:0007669"/>
    <property type="project" value="InterPro"/>
</dbReference>
<dbReference type="InterPro" id="IPR003754">
    <property type="entry name" value="4pyrrol_synth_uPrphyn_synth"/>
</dbReference>
<gene>
    <name evidence="2" type="ORF">HPO_17415</name>
</gene>
<dbReference type="OrthoDB" id="7204250at2"/>
<sequence>MTEAPGLAVIVTRTQPGADDTANALTQRGYRALLSPMLQIVPSGLDPVALAGVRDLIFTSANGVHAFAASGTPAEGLTAWCVGPSTAAAARETGFSKVVEGDGDAGDLARLILTARGEISGPLLHIANDAAAGNLVATLKDAGLPARFAAAYRTEPAPALSAPALAALREGPVLLLVHSAKGAAAIAQSGAKLDQAIIVAISAAAAAPLQGIPLAGLHIAGRPNEDALMAALGEAANRLAS</sequence>
<organism evidence="2 3">
    <name type="scientific">Hyphomonas polymorpha PS728</name>
    <dbReference type="NCBI Taxonomy" id="1280954"/>
    <lineage>
        <taxon>Bacteria</taxon>
        <taxon>Pseudomonadati</taxon>
        <taxon>Pseudomonadota</taxon>
        <taxon>Alphaproteobacteria</taxon>
        <taxon>Hyphomonadales</taxon>
        <taxon>Hyphomonadaceae</taxon>
        <taxon>Hyphomonas</taxon>
    </lineage>
</organism>
<evidence type="ECO:0000313" key="3">
    <source>
        <dbReference type="Proteomes" id="UP000027100"/>
    </source>
</evidence>
<keyword evidence="3" id="KW-1185">Reference proteome</keyword>
<dbReference type="AlphaFoldDB" id="A0A062VFZ8"/>
<dbReference type="eggNOG" id="COG1587">
    <property type="taxonomic scope" value="Bacteria"/>
</dbReference>
<dbReference type="Gene3D" id="3.40.50.10090">
    <property type="match status" value="2"/>
</dbReference>
<evidence type="ECO:0000259" key="1">
    <source>
        <dbReference type="Pfam" id="PF02602"/>
    </source>
</evidence>
<proteinExistence type="predicted"/>
<dbReference type="Pfam" id="PF02602">
    <property type="entry name" value="HEM4"/>
    <property type="match status" value="1"/>
</dbReference>
<dbReference type="EMBL" id="ARYM01000029">
    <property type="protein sequence ID" value="KCZ96950.1"/>
    <property type="molecule type" value="Genomic_DNA"/>
</dbReference>
<dbReference type="SUPFAM" id="SSF69618">
    <property type="entry name" value="HemD-like"/>
    <property type="match status" value="1"/>
</dbReference>